<evidence type="ECO:0000313" key="1">
    <source>
        <dbReference type="EMBL" id="SVE25270.1"/>
    </source>
</evidence>
<name>A0A383BZP4_9ZZZZ</name>
<dbReference type="AlphaFoldDB" id="A0A383BZP4"/>
<accession>A0A383BZP4</accession>
<proteinExistence type="predicted"/>
<reference evidence="1" key="1">
    <citation type="submission" date="2018-05" db="EMBL/GenBank/DDBJ databases">
        <authorList>
            <person name="Lanie J.A."/>
            <person name="Ng W.-L."/>
            <person name="Kazmierczak K.M."/>
            <person name="Andrzejewski T.M."/>
            <person name="Davidsen T.M."/>
            <person name="Wayne K.J."/>
            <person name="Tettelin H."/>
            <person name="Glass J.I."/>
            <person name="Rusch D."/>
            <person name="Podicherti R."/>
            <person name="Tsui H.-C.T."/>
            <person name="Winkler M.E."/>
        </authorList>
    </citation>
    <scope>NUCLEOTIDE SEQUENCE</scope>
</reference>
<feature type="non-terminal residue" evidence="1">
    <location>
        <position position="39"/>
    </location>
</feature>
<protein>
    <submittedName>
        <fullName evidence="1">Uncharacterized protein</fullName>
    </submittedName>
</protein>
<dbReference type="EMBL" id="UINC01204510">
    <property type="protein sequence ID" value="SVE25270.1"/>
    <property type="molecule type" value="Genomic_DNA"/>
</dbReference>
<sequence>MKNSLPIAVVADSSVSLPISSNLLDFLYVVPMNVMVDGT</sequence>
<organism evidence="1">
    <name type="scientific">marine metagenome</name>
    <dbReference type="NCBI Taxonomy" id="408172"/>
    <lineage>
        <taxon>unclassified sequences</taxon>
        <taxon>metagenomes</taxon>
        <taxon>ecological metagenomes</taxon>
    </lineage>
</organism>
<gene>
    <name evidence="1" type="ORF">METZ01_LOCUS478124</name>
</gene>